<dbReference type="Proteomes" id="UP000266305">
    <property type="component" value="Unassembled WGS sequence"/>
</dbReference>
<dbReference type="AlphaFoldDB" id="A0AAX1ULJ2"/>
<dbReference type="PANTHER" id="PTHR23028">
    <property type="entry name" value="ACETYLTRANSFERASE"/>
    <property type="match status" value="1"/>
</dbReference>
<dbReference type="EMBL" id="QWGP01000009">
    <property type="protein sequence ID" value="RHZ95188.1"/>
    <property type="molecule type" value="Genomic_DNA"/>
</dbReference>
<feature type="transmembrane region" description="Helical" evidence="1">
    <location>
        <begin position="193"/>
        <end position="220"/>
    </location>
</feature>
<evidence type="ECO:0000313" key="3">
    <source>
        <dbReference type="EMBL" id="RHZ95188.1"/>
    </source>
</evidence>
<dbReference type="Pfam" id="PF01757">
    <property type="entry name" value="Acyl_transf_3"/>
    <property type="match status" value="1"/>
</dbReference>
<keyword evidence="3" id="KW-0012">Acyltransferase</keyword>
<keyword evidence="1" id="KW-0472">Membrane</keyword>
<feature type="transmembrane region" description="Helical" evidence="1">
    <location>
        <begin position="312"/>
        <end position="331"/>
    </location>
</feature>
<feature type="domain" description="Acyltransferase 3" evidence="2">
    <location>
        <begin position="12"/>
        <end position="355"/>
    </location>
</feature>
<feature type="transmembrane region" description="Helical" evidence="1">
    <location>
        <begin position="58"/>
        <end position="79"/>
    </location>
</feature>
<feature type="transmembrane region" description="Helical" evidence="1">
    <location>
        <begin position="20"/>
        <end position="38"/>
    </location>
</feature>
<comment type="caution">
    <text evidence="3">The sequence shown here is derived from an EMBL/GenBank/DDBJ whole genome shotgun (WGS) entry which is preliminary data.</text>
</comment>
<evidence type="ECO:0000256" key="1">
    <source>
        <dbReference type="SAM" id="Phobius"/>
    </source>
</evidence>
<evidence type="ECO:0000313" key="4">
    <source>
        <dbReference type="Proteomes" id="UP000266305"/>
    </source>
</evidence>
<dbReference type="GO" id="GO:0016747">
    <property type="term" value="F:acyltransferase activity, transferring groups other than amino-acyl groups"/>
    <property type="evidence" value="ECO:0007669"/>
    <property type="project" value="InterPro"/>
</dbReference>
<gene>
    <name evidence="3" type="ORF">D1114_10280</name>
</gene>
<organism evidence="3 4">
    <name type="scientific">Cereibacter sphaeroides</name>
    <name type="common">Rhodobacter sphaeroides</name>
    <dbReference type="NCBI Taxonomy" id="1063"/>
    <lineage>
        <taxon>Bacteria</taxon>
        <taxon>Pseudomonadati</taxon>
        <taxon>Pseudomonadota</taxon>
        <taxon>Alphaproteobacteria</taxon>
        <taxon>Rhodobacterales</taxon>
        <taxon>Paracoccaceae</taxon>
        <taxon>Cereibacter</taxon>
    </lineage>
</organism>
<accession>A0AAX1ULJ2</accession>
<feature type="transmembrane region" description="Helical" evidence="1">
    <location>
        <begin position="337"/>
        <end position="358"/>
    </location>
</feature>
<keyword evidence="1" id="KW-1133">Transmembrane helix</keyword>
<name>A0AAX1ULJ2_CERSP</name>
<keyword evidence="1" id="KW-0812">Transmembrane</keyword>
<feature type="transmembrane region" description="Helical" evidence="1">
    <location>
        <begin position="91"/>
        <end position="112"/>
    </location>
</feature>
<dbReference type="InterPro" id="IPR050879">
    <property type="entry name" value="Acyltransferase_3"/>
</dbReference>
<evidence type="ECO:0000259" key="2">
    <source>
        <dbReference type="Pfam" id="PF01757"/>
    </source>
</evidence>
<feature type="transmembrane region" description="Helical" evidence="1">
    <location>
        <begin position="168"/>
        <end position="187"/>
    </location>
</feature>
<dbReference type="InterPro" id="IPR002656">
    <property type="entry name" value="Acyl_transf_3_dom"/>
</dbReference>
<feature type="transmembrane region" description="Helical" evidence="1">
    <location>
        <begin position="232"/>
        <end position="250"/>
    </location>
</feature>
<dbReference type="RefSeq" id="WP_119000097.1">
    <property type="nucleotide sequence ID" value="NZ_QWGP01000009.1"/>
</dbReference>
<proteinExistence type="predicted"/>
<reference evidence="3 4" key="1">
    <citation type="submission" date="2018-08" db="EMBL/GenBank/DDBJ databases">
        <title>Draft genome sequence of Rhodobacter sphaeroides FY.</title>
        <authorList>
            <person name="Rayyan A."/>
            <person name="Meyer T.E."/>
            <person name="Kyndt J.A."/>
        </authorList>
    </citation>
    <scope>NUCLEOTIDE SEQUENCE [LARGE SCALE GENOMIC DNA]</scope>
    <source>
        <strain evidence="3 4">FY</strain>
    </source>
</reference>
<keyword evidence="3" id="KW-0808">Transferase</keyword>
<sequence length="384" mass="41829">MSLAPPPSPRIEAFDGLRGIAAAIVVLYHYLCLLHPHLTPSMGKTLTGFADTPLHLLWNGRFAVAVFFVLSGFVMAAAAERRRSALLTNLVTRYLRLALPVTVSCLVAWGWLSLFPDAATRLQSTLVQPSRWLALTYQEPLKPLWFAVADGMAGNFIRGFSRFNNVLWTMKFELLGSAGIFLLYFLTEGRVRLLALGAASLAVLIWLPDPYLGFVLGAGLYEAHRRGHLRPLPGLALPATALVAAVLLGSPGEGAHDRLHLPDVPEGWEVGEPRGLVPILAAALLLYAVLTLPALARIFATRLPLFLGRISFGLYLVHVPILYTVVCWAMLRGAPEALVASVFAALTLALAIAFTWLVDEPLLRRIATLRGRFAPDRPGTPRNA</sequence>
<protein>
    <submittedName>
        <fullName evidence="3">Acyltransferase</fullName>
    </submittedName>
</protein>
<feature type="transmembrane region" description="Helical" evidence="1">
    <location>
        <begin position="276"/>
        <end position="300"/>
    </location>
</feature>
<dbReference type="PANTHER" id="PTHR23028:SF134">
    <property type="entry name" value="PUTATIVE (AFU_ORTHOLOGUE AFUA_4G08520)-RELATED"/>
    <property type="match status" value="1"/>
</dbReference>